<dbReference type="SUPFAM" id="SSF52540">
    <property type="entry name" value="P-loop containing nucleoside triphosphate hydrolases"/>
    <property type="match status" value="1"/>
</dbReference>
<dbReference type="SUPFAM" id="SSF56436">
    <property type="entry name" value="C-type lectin-like"/>
    <property type="match status" value="1"/>
</dbReference>
<dbReference type="InterPro" id="IPR005532">
    <property type="entry name" value="SUMF_dom"/>
</dbReference>
<evidence type="ECO:0000313" key="3">
    <source>
        <dbReference type="Proteomes" id="UP000032233"/>
    </source>
</evidence>
<dbReference type="Pfam" id="PF05729">
    <property type="entry name" value="NACHT"/>
    <property type="match status" value="1"/>
</dbReference>
<dbReference type="GO" id="GO:0120147">
    <property type="term" value="F:formylglycine-generating oxidase activity"/>
    <property type="evidence" value="ECO:0007669"/>
    <property type="project" value="TreeGrafter"/>
</dbReference>
<dbReference type="Pfam" id="PF03781">
    <property type="entry name" value="FGE-sulfatase"/>
    <property type="match status" value="1"/>
</dbReference>
<dbReference type="AlphaFoldDB" id="A0A0D2JBD1"/>
<dbReference type="PANTHER" id="PTHR23150">
    <property type="entry name" value="SULFATASE MODIFYING FACTOR 1, 2"/>
    <property type="match status" value="1"/>
</dbReference>
<dbReference type="STRING" id="1429043.X474_16375"/>
<gene>
    <name evidence="2" type="ORF">X474_16375</name>
</gene>
<reference evidence="2 3" key="1">
    <citation type="submission" date="2013-11" db="EMBL/GenBank/DDBJ databases">
        <title>Metagenomic analysis of a methanogenic consortium involved in long chain n-alkane degradation.</title>
        <authorList>
            <person name="Davidova I.A."/>
            <person name="Callaghan A.V."/>
            <person name="Wawrik B."/>
            <person name="Pruitt S."/>
            <person name="Marks C."/>
            <person name="Duncan K.E."/>
            <person name="Suflita J.M."/>
        </authorList>
    </citation>
    <scope>NUCLEOTIDE SEQUENCE [LARGE SCALE GENOMIC DNA]</scope>
    <source>
        <strain evidence="2 3">SPR</strain>
    </source>
</reference>
<dbReference type="InterPro" id="IPR042095">
    <property type="entry name" value="SUMF_sf"/>
</dbReference>
<dbReference type="Gene3D" id="3.40.50.300">
    <property type="entry name" value="P-loop containing nucleotide triphosphate hydrolases"/>
    <property type="match status" value="1"/>
</dbReference>
<sequence>MHVTMGDDFNLIRGNEMASEHKRATLLHLSDLHIRNNAEETLDRSMVLDPLLERIKYDYSKGLRPELVLISGDIAFKGIKEEYDLALPFFKKLLGVLHLKNDRLYIAPGNHDLNRKVYRPSEIPAYNTNREINEELANCDYRADLLKGMRDYFDFIQTNFPHMTSEHGDLVPFVGRIKMNCGIYLGLVGLNSAWMCRARKNDESDSGQIAIGQHQIKSAFAELEGKGEIQATVAMFHHPLGWLAPMDRRICETYLDRTIVLTGHLHEPGGGYFNGFKTQTARIQAGGAYLGSPTDWPSRYHYIGIDLKRQSLRLDFRAFSKAKGEWFVDAETGDDGGGAEIPVNFLGLEKTATASTGPVHALPEFPRLYAAWLHENFRHLDAKGLNPSGNAIPLRLPEIFIPLYGADLAKVEQKLEHPERLKSQTHGGRRGNPPDEPRKVEIEILAARNNALLISGQAGCGKSTLLKHLAYTISPRSDKEPASPELAEYLPVLIQLKDLKAYCSKDRKDLERTRSVGDGIVEWYLKNKFNGNLTLADVHEFAKCGRLMLLIDGLDEIDQPLRDYAVNALADLRLPHAENKIVLAGRPHGLDGAPGSRFADFKTSVEELEAEQINLFIRKWFDIFYQGTTGLGKKTADDLLGDIKAHPALEKLSESPLMLTAICLLYYDEKELPNQRAELLKKFIDNLIARRFDDRESVLIYLKTLAHDMHQKRVRVLDREPAIMAMTKDLPALPGEKDPEFKLRKERLFKYIEPRCGLLLERAGQTEFWHLLFQEFLTAQMLMNISEDKHAAISDFWNDDWYEEVIELYVSYLSIDNPATANSIIDDVIQADDESPYRAWRLAARCLVDFHKSRQNPGLIQATRERLKLIIQKPLEAATLNDAGASLGWLGDDRDLESFSPVHGGEYELEDIGKRTMEAFEIGRYPVTNQFFKKFIKAKGYESKAYWTEQGLKWLETKQATRPETWSERKYSCPNQPVTGVSWYEATAFCNWLNATDSKHYYFLPSAEQWQAAAAGKEQRKFPWGDNSPTGRCNIYENKIGSPSPVGIFAGGRTPGNKDDAIFDLAGNVWEWTSSLWVSARDSYVIKGGSWSGSAEYARCADRVSYDPDDRDDDVGFRCARTLK</sequence>
<dbReference type="InterPro" id="IPR016187">
    <property type="entry name" value="CTDL_fold"/>
</dbReference>
<dbReference type="OrthoDB" id="5526615at2"/>
<dbReference type="InterPro" id="IPR007111">
    <property type="entry name" value="NACHT_NTPase"/>
</dbReference>
<proteinExistence type="predicted"/>
<keyword evidence="3" id="KW-1185">Reference proteome</keyword>
<dbReference type="InterPro" id="IPR051043">
    <property type="entry name" value="Sulfatase_Mod_Factor_Kinase"/>
</dbReference>
<dbReference type="Proteomes" id="UP000032233">
    <property type="component" value="Unassembled WGS sequence"/>
</dbReference>
<dbReference type="Pfam" id="PF00149">
    <property type="entry name" value="Metallophos"/>
    <property type="match status" value="1"/>
</dbReference>
<name>A0A0D2JBD1_9BACT</name>
<protein>
    <recommendedName>
        <fullName evidence="1">NACHT domain-containing protein</fullName>
    </recommendedName>
</protein>
<dbReference type="EMBL" id="AZAC01000020">
    <property type="protein sequence ID" value="KIX13011.1"/>
    <property type="molecule type" value="Genomic_DNA"/>
</dbReference>
<evidence type="ECO:0000259" key="1">
    <source>
        <dbReference type="PROSITE" id="PS50837"/>
    </source>
</evidence>
<feature type="domain" description="NACHT" evidence="1">
    <location>
        <begin position="450"/>
        <end position="587"/>
    </location>
</feature>
<dbReference type="PANTHER" id="PTHR23150:SF19">
    <property type="entry name" value="FORMYLGLYCINE-GENERATING ENZYME"/>
    <property type="match status" value="1"/>
</dbReference>
<dbReference type="InterPro" id="IPR004843">
    <property type="entry name" value="Calcineurin-like_PHP"/>
</dbReference>
<evidence type="ECO:0000313" key="2">
    <source>
        <dbReference type="EMBL" id="KIX13011.1"/>
    </source>
</evidence>
<dbReference type="InParanoid" id="A0A0D2JBD1"/>
<dbReference type="GO" id="GO:0016787">
    <property type="term" value="F:hydrolase activity"/>
    <property type="evidence" value="ECO:0007669"/>
    <property type="project" value="InterPro"/>
</dbReference>
<dbReference type="PROSITE" id="PS50837">
    <property type="entry name" value="NACHT"/>
    <property type="match status" value="1"/>
</dbReference>
<dbReference type="InterPro" id="IPR027417">
    <property type="entry name" value="P-loop_NTPase"/>
</dbReference>
<dbReference type="InterPro" id="IPR029052">
    <property type="entry name" value="Metallo-depent_PP-like"/>
</dbReference>
<organism evidence="2 3">
    <name type="scientific">Dethiosulfatarculus sandiegensis</name>
    <dbReference type="NCBI Taxonomy" id="1429043"/>
    <lineage>
        <taxon>Bacteria</taxon>
        <taxon>Pseudomonadati</taxon>
        <taxon>Thermodesulfobacteriota</taxon>
        <taxon>Desulfarculia</taxon>
        <taxon>Desulfarculales</taxon>
        <taxon>Desulfarculaceae</taxon>
        <taxon>Dethiosulfatarculus</taxon>
    </lineage>
</organism>
<comment type="caution">
    <text evidence="2">The sequence shown here is derived from an EMBL/GenBank/DDBJ whole genome shotgun (WGS) entry which is preliminary data.</text>
</comment>
<accession>A0A0D2JBD1</accession>
<dbReference type="Gene3D" id="3.60.21.10">
    <property type="match status" value="1"/>
</dbReference>
<dbReference type="SUPFAM" id="SSF56300">
    <property type="entry name" value="Metallo-dependent phosphatases"/>
    <property type="match status" value="1"/>
</dbReference>
<dbReference type="Gene3D" id="3.90.1580.10">
    <property type="entry name" value="paralog of FGE (formylglycine-generating enzyme)"/>
    <property type="match status" value="1"/>
</dbReference>